<evidence type="ECO:0000256" key="2">
    <source>
        <dbReference type="SAM" id="Phobius"/>
    </source>
</evidence>
<evidence type="ECO:0000313" key="4">
    <source>
        <dbReference type="Proteomes" id="UP001381693"/>
    </source>
</evidence>
<comment type="caution">
    <text evidence="3">The sequence shown here is derived from an EMBL/GenBank/DDBJ whole genome shotgun (WGS) entry which is preliminary data.</text>
</comment>
<gene>
    <name evidence="3" type="ORF">SK128_006592</name>
</gene>
<evidence type="ECO:0000313" key="3">
    <source>
        <dbReference type="EMBL" id="KAK7082367.1"/>
    </source>
</evidence>
<accession>A0AAN8XFG6</accession>
<dbReference type="Proteomes" id="UP001381693">
    <property type="component" value="Unassembled WGS sequence"/>
</dbReference>
<organism evidence="3 4">
    <name type="scientific">Halocaridina rubra</name>
    <name type="common">Hawaiian red shrimp</name>
    <dbReference type="NCBI Taxonomy" id="373956"/>
    <lineage>
        <taxon>Eukaryota</taxon>
        <taxon>Metazoa</taxon>
        <taxon>Ecdysozoa</taxon>
        <taxon>Arthropoda</taxon>
        <taxon>Crustacea</taxon>
        <taxon>Multicrustacea</taxon>
        <taxon>Malacostraca</taxon>
        <taxon>Eumalacostraca</taxon>
        <taxon>Eucarida</taxon>
        <taxon>Decapoda</taxon>
        <taxon>Pleocyemata</taxon>
        <taxon>Caridea</taxon>
        <taxon>Atyoidea</taxon>
        <taxon>Atyidae</taxon>
        <taxon>Halocaridina</taxon>
    </lineage>
</organism>
<feature type="compositionally biased region" description="Basic and acidic residues" evidence="1">
    <location>
        <begin position="341"/>
        <end position="351"/>
    </location>
</feature>
<sequence>MGGVKPYMIPPPPPLPAYQPPPRISGGSQVVWGALNWSGSIAPPRDDIIYVLFINSGSGWREVVQTSARSTHMPPGVTGKPRLRLLAVTQEGIVGASDTFQLDYPTHHGTVEYTVEDMSPASAEVVSEIAATSLLPNFANMASTEPEVSESIVSEFYPYENFESKKVLSKDSPSLASIVDPTWALQVVSVKPGIMAEVKVVWDARGPEGIEYLLSWVEETGGVSGHLLTDQLSTDVSLWPGQGYYLQVELVDSQGNPVMKSLATPVLFKTTTANTPTTRKSTSPVVIDLHSLSSTTDHPSSQEDSNFSIQDEAFSVLGTFINKGALPPGTTQAQENQYNSEESRSEYEKEYIPPYSENGNIKATTPLDNEFSESVPEREKPSRNIPPTTRDDSSTGVSAREIPTVLASDKAEEEVLWYVGVSIGVLLVLILCSLVVWSLSRCRKVPRNDQYIEDSLSAVRASFREDVIRRHRNNPQTSWTFEKCNSTRQDPRLESEARKGHHVPLGIDNASVIENYLLMLESRPPKKKPRH</sequence>
<keyword evidence="2" id="KW-0472">Membrane</keyword>
<evidence type="ECO:0000256" key="1">
    <source>
        <dbReference type="SAM" id="MobiDB-lite"/>
    </source>
</evidence>
<feature type="transmembrane region" description="Helical" evidence="2">
    <location>
        <begin position="415"/>
        <end position="437"/>
    </location>
</feature>
<proteinExistence type="predicted"/>
<protein>
    <recommendedName>
        <fullName evidence="5">Fibronectin type-III domain-containing protein</fullName>
    </recommendedName>
</protein>
<name>A0AAN8XFG6_HALRR</name>
<keyword evidence="2" id="KW-0812">Transmembrane</keyword>
<feature type="region of interest" description="Disordered" evidence="1">
    <location>
        <begin position="325"/>
        <end position="397"/>
    </location>
</feature>
<keyword evidence="2" id="KW-1133">Transmembrane helix</keyword>
<feature type="compositionally biased region" description="Polar residues" evidence="1">
    <location>
        <begin position="357"/>
        <end position="367"/>
    </location>
</feature>
<reference evidence="3 4" key="1">
    <citation type="submission" date="2023-11" db="EMBL/GenBank/DDBJ databases">
        <title>Halocaridina rubra genome assembly.</title>
        <authorList>
            <person name="Smith C."/>
        </authorList>
    </citation>
    <scope>NUCLEOTIDE SEQUENCE [LARGE SCALE GENOMIC DNA]</scope>
    <source>
        <strain evidence="3">EP-1</strain>
        <tissue evidence="3">Whole</tissue>
    </source>
</reference>
<evidence type="ECO:0008006" key="5">
    <source>
        <dbReference type="Google" id="ProtNLM"/>
    </source>
</evidence>
<dbReference type="AlphaFoldDB" id="A0AAN8XFG6"/>
<keyword evidence="4" id="KW-1185">Reference proteome</keyword>
<dbReference type="EMBL" id="JAXCGZ010004056">
    <property type="protein sequence ID" value="KAK7082367.1"/>
    <property type="molecule type" value="Genomic_DNA"/>
</dbReference>